<proteinExistence type="predicted"/>
<dbReference type="PROSITE" id="PS00280">
    <property type="entry name" value="BPTI_KUNITZ_1"/>
    <property type="match status" value="1"/>
</dbReference>
<keyword evidence="8" id="KW-0732">Signal</keyword>
<dbReference type="CDD" id="cd00109">
    <property type="entry name" value="Kunitz-type"/>
    <property type="match status" value="1"/>
</dbReference>
<keyword evidence="2" id="KW-0964">Secreted</keyword>
<accession>A0A6B0U5C6</accession>
<keyword evidence="6" id="KW-0722">Serine protease inhibitor</keyword>
<evidence type="ECO:0000313" key="10">
    <source>
        <dbReference type="EMBL" id="MXU83900.1"/>
    </source>
</evidence>
<keyword evidence="3" id="KW-0800">Toxin</keyword>
<evidence type="ECO:0000256" key="1">
    <source>
        <dbReference type="ARBA" id="ARBA00004613"/>
    </source>
</evidence>
<dbReference type="EMBL" id="GIFC01001817">
    <property type="protein sequence ID" value="MXU83900.1"/>
    <property type="molecule type" value="Transcribed_RNA"/>
</dbReference>
<evidence type="ECO:0000256" key="8">
    <source>
        <dbReference type="SAM" id="SignalP"/>
    </source>
</evidence>
<dbReference type="GO" id="GO:0005615">
    <property type="term" value="C:extracellular space"/>
    <property type="evidence" value="ECO:0007669"/>
    <property type="project" value="TreeGrafter"/>
</dbReference>
<dbReference type="SMART" id="SM00131">
    <property type="entry name" value="KU"/>
    <property type="match status" value="1"/>
</dbReference>
<protein>
    <submittedName>
        <fullName evidence="10">Putative bpti/kunitz family of serine protease inhibitor</fullName>
    </submittedName>
</protein>
<organism evidence="10">
    <name type="scientific">Ixodes ricinus</name>
    <name type="common">Common tick</name>
    <name type="synonym">Acarus ricinus</name>
    <dbReference type="NCBI Taxonomy" id="34613"/>
    <lineage>
        <taxon>Eukaryota</taxon>
        <taxon>Metazoa</taxon>
        <taxon>Ecdysozoa</taxon>
        <taxon>Arthropoda</taxon>
        <taxon>Chelicerata</taxon>
        <taxon>Arachnida</taxon>
        <taxon>Acari</taxon>
        <taxon>Parasitiformes</taxon>
        <taxon>Ixodida</taxon>
        <taxon>Ixodoidea</taxon>
        <taxon>Ixodidae</taxon>
        <taxon>Ixodinae</taxon>
        <taxon>Ixodes</taxon>
    </lineage>
</organism>
<evidence type="ECO:0000256" key="2">
    <source>
        <dbReference type="ARBA" id="ARBA00022525"/>
    </source>
</evidence>
<evidence type="ECO:0000256" key="7">
    <source>
        <dbReference type="ARBA" id="ARBA00023157"/>
    </source>
</evidence>
<dbReference type="InterPro" id="IPR020901">
    <property type="entry name" value="Prtase_inh_Kunz-CS"/>
</dbReference>
<dbReference type="PRINTS" id="PR00759">
    <property type="entry name" value="BASICPTASE"/>
</dbReference>
<evidence type="ECO:0000256" key="5">
    <source>
        <dbReference type="ARBA" id="ARBA00022737"/>
    </source>
</evidence>
<evidence type="ECO:0000256" key="4">
    <source>
        <dbReference type="ARBA" id="ARBA00022690"/>
    </source>
</evidence>
<dbReference type="FunFam" id="4.10.410.10:FF:000021">
    <property type="entry name" value="Serine protease inhibitor, putative"/>
    <property type="match status" value="1"/>
</dbReference>
<dbReference type="Pfam" id="PF00014">
    <property type="entry name" value="Kunitz_BPTI"/>
    <property type="match status" value="1"/>
</dbReference>
<keyword evidence="5" id="KW-0677">Repeat</keyword>
<name>A0A6B0U5C6_IXORI</name>
<feature type="domain" description="BPTI/Kunitz inhibitor" evidence="9">
    <location>
        <begin position="28"/>
        <end position="78"/>
    </location>
</feature>
<dbReference type="Gene3D" id="4.10.410.10">
    <property type="entry name" value="Pancreatic trypsin inhibitor Kunitz domain"/>
    <property type="match status" value="1"/>
</dbReference>
<dbReference type="SUPFAM" id="SSF57362">
    <property type="entry name" value="BPTI-like"/>
    <property type="match status" value="1"/>
</dbReference>
<feature type="signal peptide" evidence="8">
    <location>
        <begin position="1"/>
        <end position="22"/>
    </location>
</feature>
<dbReference type="GO" id="GO:0004867">
    <property type="term" value="F:serine-type endopeptidase inhibitor activity"/>
    <property type="evidence" value="ECO:0007669"/>
    <property type="project" value="UniProtKB-KW"/>
</dbReference>
<dbReference type="PROSITE" id="PS50279">
    <property type="entry name" value="BPTI_KUNITZ_2"/>
    <property type="match status" value="1"/>
</dbReference>
<evidence type="ECO:0000256" key="3">
    <source>
        <dbReference type="ARBA" id="ARBA00022656"/>
    </source>
</evidence>
<keyword evidence="4" id="KW-0646">Protease inhibitor</keyword>
<sequence>MKSALSLLCSLLFLKMIVVTEAQKNELCSQPSLRGPCSARLQRFFYDPPAGRCRLFIYGGCEGNLNRFRTLEECRRTC</sequence>
<feature type="chain" id="PRO_5025472438" evidence="8">
    <location>
        <begin position="23"/>
        <end position="78"/>
    </location>
</feature>
<dbReference type="AlphaFoldDB" id="A0A6B0U5C6"/>
<evidence type="ECO:0000256" key="6">
    <source>
        <dbReference type="ARBA" id="ARBA00022900"/>
    </source>
</evidence>
<reference evidence="10" key="1">
    <citation type="submission" date="2019-12" db="EMBL/GenBank/DDBJ databases">
        <title>An insight into the sialome of adult female Ixodes ricinus ticks feeding for 6 days.</title>
        <authorList>
            <person name="Perner J."/>
            <person name="Ribeiro J.M.C."/>
        </authorList>
    </citation>
    <scope>NUCLEOTIDE SEQUENCE</scope>
    <source>
        <strain evidence="10">Semi-engorged</strain>
        <tissue evidence="10">Salivary glands</tissue>
    </source>
</reference>
<keyword evidence="7" id="KW-1015">Disulfide bond</keyword>
<dbReference type="InterPro" id="IPR036880">
    <property type="entry name" value="Kunitz_BPTI_sf"/>
</dbReference>
<evidence type="ECO:0000259" key="9">
    <source>
        <dbReference type="PROSITE" id="PS50279"/>
    </source>
</evidence>
<dbReference type="PANTHER" id="PTHR10083">
    <property type="entry name" value="KUNITZ-TYPE PROTEASE INHIBITOR-RELATED"/>
    <property type="match status" value="1"/>
</dbReference>
<comment type="subcellular location">
    <subcellularLocation>
        <location evidence="1">Secreted</location>
    </subcellularLocation>
</comment>
<dbReference type="InterPro" id="IPR002223">
    <property type="entry name" value="Kunitz_BPTI"/>
</dbReference>
<dbReference type="InterPro" id="IPR050098">
    <property type="entry name" value="TFPI/VKTCI-like"/>
</dbReference>
<dbReference type="PANTHER" id="PTHR10083:SF217">
    <property type="entry name" value="BOOPHILIN-H2"/>
    <property type="match status" value="1"/>
</dbReference>